<name>A0A9P7QZ64_9PEZI</name>
<reference evidence="2" key="1">
    <citation type="submission" date="2021-05" db="EMBL/GenBank/DDBJ databases">
        <title>Comparative genomics of three Colletotrichum scovillei strains and genetic complementation revealed genes involved fungal growth and virulence on chili pepper.</title>
        <authorList>
            <person name="Hsieh D.-K."/>
            <person name="Chuang S.-C."/>
            <person name="Chen C.-Y."/>
            <person name="Chao Y.-T."/>
            <person name="Lu M.-Y.J."/>
            <person name="Lee M.-H."/>
            <person name="Shih M.-C."/>
        </authorList>
    </citation>
    <scope>NUCLEOTIDE SEQUENCE</scope>
    <source>
        <strain evidence="2">Coll-153</strain>
    </source>
</reference>
<dbReference type="AlphaFoldDB" id="A0A9P7QZ64"/>
<gene>
    <name evidence="2" type="ORF">JMJ77_014744</name>
</gene>
<organism evidence="2 3">
    <name type="scientific">Colletotrichum scovillei</name>
    <dbReference type="NCBI Taxonomy" id="1209932"/>
    <lineage>
        <taxon>Eukaryota</taxon>
        <taxon>Fungi</taxon>
        <taxon>Dikarya</taxon>
        <taxon>Ascomycota</taxon>
        <taxon>Pezizomycotina</taxon>
        <taxon>Sordariomycetes</taxon>
        <taxon>Hypocreomycetidae</taxon>
        <taxon>Glomerellales</taxon>
        <taxon>Glomerellaceae</taxon>
        <taxon>Colletotrichum</taxon>
        <taxon>Colletotrichum acutatum species complex</taxon>
    </lineage>
</organism>
<accession>A0A9P7QZ64</accession>
<feature type="compositionally biased region" description="Basic and acidic residues" evidence="1">
    <location>
        <begin position="44"/>
        <end position="57"/>
    </location>
</feature>
<feature type="region of interest" description="Disordered" evidence="1">
    <location>
        <begin position="44"/>
        <end position="65"/>
    </location>
</feature>
<dbReference type="Proteomes" id="UP000699042">
    <property type="component" value="Unassembled WGS sequence"/>
</dbReference>
<proteinExistence type="predicted"/>
<feature type="non-terminal residue" evidence="2">
    <location>
        <position position="65"/>
    </location>
</feature>
<evidence type="ECO:0000313" key="2">
    <source>
        <dbReference type="EMBL" id="KAG7046515.1"/>
    </source>
</evidence>
<comment type="caution">
    <text evidence="2">The sequence shown here is derived from an EMBL/GenBank/DDBJ whole genome shotgun (WGS) entry which is preliminary data.</text>
</comment>
<evidence type="ECO:0000313" key="3">
    <source>
        <dbReference type="Proteomes" id="UP000699042"/>
    </source>
</evidence>
<evidence type="ECO:0000256" key="1">
    <source>
        <dbReference type="SAM" id="MobiDB-lite"/>
    </source>
</evidence>
<sequence>KERKVVKSELCQNIPGETSCDTGLGDESRRTPLFYISETTLDPIRRAETEPPPRAGEDYGLITHM</sequence>
<dbReference type="EMBL" id="JAESDN010000008">
    <property type="protein sequence ID" value="KAG7046515.1"/>
    <property type="molecule type" value="Genomic_DNA"/>
</dbReference>
<keyword evidence="3" id="KW-1185">Reference proteome</keyword>
<protein>
    <submittedName>
        <fullName evidence="2">Uncharacterized protein</fullName>
    </submittedName>
</protein>